<dbReference type="KEGG" id="xba:C7S18_20495"/>
<evidence type="ECO:0000313" key="4">
    <source>
        <dbReference type="Proteomes" id="UP000241074"/>
    </source>
</evidence>
<sequence length="729" mass="74110">MASLTRLRSIRIAWAGLNSAVPDVQTLAESRTCPDSVHRNQAVSRSPARETAISASLAANHRFGFRRIRSTTSAFASPYFIHLRTKPMRHTTLASLLLALCSPAFAMSTAFTYQGSLEDAGLPANGTFDFSFELLDHQTIVREDVTVIDGLFTVDLDFGPAITMGDYELLVGVRPGNQTGAFAPLNTSTPIRPVPQAQVAEFAGEAASVSPNAVGAVGIIDGSVGAAEINSTEVQRRVAGSCGANEAIRSVAADGSVTCSVTSGAVSAVTAINTGSGLTGGPITSSGTISVASNGITSSHIGDGEVGVFDINVNEVQRRVVGNCPAGSAIRSIANDGSSACTAISGVSWALSGNAGTNASNNFLGTTDAQPLVLRAWNSQVMKLEAVSSSANIAAGSSANVVASGVRGGTVVGGGAIPLSEGVLFFEEPNVAYDHYASVFGGLANRAGSADANPSNARYATVLGGMGLRATAESSTAVGGASNRAVAEYATTVGGYASLAYGPYSVIAGGSGNGTTGTYAAAIGGQGNCAGGAASFAAGTSAKVRPASTGTLPTGCENISRTTDNNGDEGTFVWADASSTTPFVSSGPNKFEVRATGGVRLVTNSASTAGVTLAAGSGSWSSISDRNMKDDIKTVDSELVLQHVSTLPIYTWRYKAQAADIRHMGPMAQDFHAAFKLNGSDDRSIATVDPDGVALAAIQGLNTKLERENAALRARLDAIEAALGLTPKL</sequence>
<name>A0A2P1PX33_9GAMM</name>
<dbReference type="Proteomes" id="UP000241074">
    <property type="component" value="Chromosome"/>
</dbReference>
<keyword evidence="4" id="KW-1185">Reference proteome</keyword>
<evidence type="ECO:0000256" key="1">
    <source>
        <dbReference type="SAM" id="Coils"/>
    </source>
</evidence>
<reference evidence="3 4" key="2">
    <citation type="submission" date="2018-03" db="EMBL/GenBank/DDBJ databases">
        <authorList>
            <person name="Keele B.F."/>
        </authorList>
    </citation>
    <scope>NUCLEOTIDE SEQUENCE [LARGE SCALE GENOMIC DNA]</scope>
    <source>
        <strain evidence="3 4">D13</strain>
    </source>
</reference>
<keyword evidence="1" id="KW-0175">Coiled coil</keyword>
<dbReference type="InterPro" id="IPR011049">
    <property type="entry name" value="Serralysin-like_metalloprot_C"/>
</dbReference>
<dbReference type="OrthoDB" id="5946001at2"/>
<dbReference type="EMBL" id="CP027860">
    <property type="protein sequence ID" value="AVP99403.1"/>
    <property type="molecule type" value="Genomic_DNA"/>
</dbReference>
<organism evidence="3 4">
    <name type="scientific">Ahniella affigens</name>
    <dbReference type="NCBI Taxonomy" id="2021234"/>
    <lineage>
        <taxon>Bacteria</taxon>
        <taxon>Pseudomonadati</taxon>
        <taxon>Pseudomonadota</taxon>
        <taxon>Gammaproteobacteria</taxon>
        <taxon>Lysobacterales</taxon>
        <taxon>Rhodanobacteraceae</taxon>
        <taxon>Ahniella</taxon>
    </lineage>
</organism>
<dbReference type="AlphaFoldDB" id="A0A2P1PX33"/>
<gene>
    <name evidence="3" type="ORF">C7S18_20495</name>
</gene>
<dbReference type="Gene3D" id="2.150.10.10">
    <property type="entry name" value="Serralysin-like metalloprotease, C-terminal"/>
    <property type="match status" value="1"/>
</dbReference>
<dbReference type="PROSITE" id="PS51688">
    <property type="entry name" value="ICA"/>
    <property type="match status" value="1"/>
</dbReference>
<reference evidence="3 4" key="1">
    <citation type="submission" date="2018-03" db="EMBL/GenBank/DDBJ databases">
        <title>Ahniella affigens gen. nov., sp. nov., a gammaproteobacterium isolated from sandy soil near a stream.</title>
        <authorList>
            <person name="Ko Y."/>
            <person name="Kim J.-H."/>
        </authorList>
    </citation>
    <scope>NUCLEOTIDE SEQUENCE [LARGE SCALE GENOMIC DNA]</scope>
    <source>
        <strain evidence="3 4">D13</strain>
    </source>
</reference>
<evidence type="ECO:0000259" key="2">
    <source>
        <dbReference type="PROSITE" id="PS51688"/>
    </source>
</evidence>
<dbReference type="Pfam" id="PF13884">
    <property type="entry name" value="Peptidase_S74"/>
    <property type="match status" value="1"/>
</dbReference>
<proteinExistence type="predicted"/>
<dbReference type="InterPro" id="IPR030392">
    <property type="entry name" value="S74_ICA"/>
</dbReference>
<protein>
    <recommendedName>
        <fullName evidence="2">Peptidase S74 domain-containing protein</fullName>
    </recommendedName>
</protein>
<feature type="domain" description="Peptidase S74" evidence="2">
    <location>
        <begin position="624"/>
        <end position="716"/>
    </location>
</feature>
<evidence type="ECO:0000313" key="3">
    <source>
        <dbReference type="EMBL" id="AVP99403.1"/>
    </source>
</evidence>
<feature type="coiled-coil region" evidence="1">
    <location>
        <begin position="695"/>
        <end position="722"/>
    </location>
</feature>
<accession>A0A2P1PX33</accession>